<dbReference type="InterPro" id="IPR007362">
    <property type="entry name" value="DUF429"/>
</dbReference>
<organism evidence="1 2">
    <name type="scientific">Paenibacillus agricola</name>
    <dbReference type="NCBI Taxonomy" id="2716264"/>
    <lineage>
        <taxon>Bacteria</taxon>
        <taxon>Bacillati</taxon>
        <taxon>Bacillota</taxon>
        <taxon>Bacilli</taxon>
        <taxon>Bacillales</taxon>
        <taxon>Paenibacillaceae</taxon>
        <taxon>Paenibacillus</taxon>
    </lineage>
</organism>
<evidence type="ECO:0000313" key="2">
    <source>
        <dbReference type="Proteomes" id="UP001165962"/>
    </source>
</evidence>
<name>A0ABX0J4F7_9BACL</name>
<dbReference type="RefSeq" id="WP_166148641.1">
    <property type="nucleotide sequence ID" value="NZ_JAAOIW010000003.1"/>
</dbReference>
<dbReference type="Proteomes" id="UP001165962">
    <property type="component" value="Unassembled WGS sequence"/>
</dbReference>
<keyword evidence="2" id="KW-1185">Reference proteome</keyword>
<sequence>MRSIKAVGIDGCRAGWIAFLFNGTVKQLWEAKVYETIDALWEELSEVDLLLIDMPIGLPAHQAPVRLCDVEARKLLRPTRASSIFPAPIRDLLAVQEYPEANALSKKLASRGLSKQTWNLMPKIRELDLLLQANIAARLKLRESHPELIFASLNGGIPLTHNKKTQAGYEQRLQLLLKWCPEAHTLVEQALIQFQRKAAARDDIVDALVLAISARWGANEVGVLEKLPTIQQYDATGLPMEIYFPKIK</sequence>
<dbReference type="EMBL" id="JAAOIW010000003">
    <property type="protein sequence ID" value="NHN30004.1"/>
    <property type="molecule type" value="Genomic_DNA"/>
</dbReference>
<evidence type="ECO:0000313" key="1">
    <source>
        <dbReference type="EMBL" id="NHN30004.1"/>
    </source>
</evidence>
<accession>A0ABX0J4F7</accession>
<gene>
    <name evidence="1" type="ORF">G9U52_09175</name>
</gene>
<proteinExistence type="predicted"/>
<protein>
    <submittedName>
        <fullName evidence="1">DUF429 domain-containing protein</fullName>
    </submittedName>
</protein>
<comment type="caution">
    <text evidence="1">The sequence shown here is derived from an EMBL/GenBank/DDBJ whole genome shotgun (WGS) entry which is preliminary data.</text>
</comment>
<dbReference type="Pfam" id="PF04250">
    <property type="entry name" value="DUF429"/>
    <property type="match status" value="1"/>
</dbReference>
<reference evidence="1" key="1">
    <citation type="submission" date="2020-03" db="EMBL/GenBank/DDBJ databases">
        <title>Draft sequencing of Paenibacilllus sp. S3N08.</title>
        <authorList>
            <person name="Kim D.-U."/>
        </authorList>
    </citation>
    <scope>NUCLEOTIDE SEQUENCE</scope>
    <source>
        <strain evidence="1">S3N08</strain>
    </source>
</reference>